<feature type="domain" description="CBM-cenC" evidence="2">
    <location>
        <begin position="380"/>
        <end position="518"/>
    </location>
</feature>
<dbReference type="Proteomes" id="UP000620133">
    <property type="component" value="Chromosome"/>
</dbReference>
<sequence>MKKRFIFTVLMLLAVFTLVACGETETPEVTLSAITFSGVDNVTLDFDADFNVLDGVTATGNNDVDYSDLITYSHVATTIITDDVLDTTVTGQHAIKYEVEVDGILAQVFRMVTVSEPAAVEGQMLVNADFSQGTAGWDGSAVYIADGAEMTLSTEDFDGNLAFKAEVVVGANVWTPRFGQMNVPFEDGKTYEISFKAKSSAEKIINLQVGEILAGAPYWNDFKPGLTITKTITTEWATYSYKFTMNQDNQAGGILFEMGTIGSNAVNATLWFDDITITETTPDLDETAPAFTGLAASKSILVGADFVPMAGVTAFDIVDGDVTEDVVVEIKDSMDAVVQSVDTSVEGTYTLTYTVSDVAGNEAEFVVTLEIVGMQFSDTNLIVNPSFEADLNVETPEWALWQQDGYWATPAPVVVTELDTTAGTYSLDITGGGDAAWAVQFSQDGIELVEGNTYRLTVMVQAEVARKINVAVGYGDPWVQYARFDGQDVATDETTLEFLFTVSQATHEVKVVFELGSQDGFADGLVTFSEVKLQEALLDDIIMNGQFNTGWELWFQDWGDAPTVTLDRTNGSFDLAIDKGGDAFWAVQFNQLVDLEAATTYTLSFDASATVARNINIELLGTSLEGDSKGSFDLTTGVQTFTVDITTTDALTAAKLSFEMGATGSFAAGTVSLDNISLKVKDDAEAEELIINGDATSVPYFMYDNAGEGAGTMVLGENSAVIDVTTLGSQPYTPHFYQMIEGLTPGDYVLKIVLDSTVDRDLRVNMVLPDSGYASILADGSVDFGVVSTETNVVYVTFTVTNEVTNVKLELDFGTLTDLTSAVGVFTIYEVLVYQDLN</sequence>
<dbReference type="Pfam" id="PF16403">
    <property type="entry name" value="Bact_surface_Ig-like"/>
    <property type="match status" value="1"/>
</dbReference>
<dbReference type="GO" id="GO:0016798">
    <property type="term" value="F:hydrolase activity, acting on glycosyl bonds"/>
    <property type="evidence" value="ECO:0007669"/>
    <property type="project" value="InterPro"/>
</dbReference>
<dbReference type="Gene3D" id="2.60.120.260">
    <property type="entry name" value="Galactose-binding domain-like"/>
    <property type="match status" value="4"/>
</dbReference>
<protein>
    <submittedName>
        <fullName evidence="4">Uncharacterized protein</fullName>
    </submittedName>
</protein>
<gene>
    <name evidence="4" type="ORF">MPAN_006820</name>
</gene>
<evidence type="ECO:0000256" key="1">
    <source>
        <dbReference type="ARBA" id="ARBA00022801"/>
    </source>
</evidence>
<evidence type="ECO:0000259" key="2">
    <source>
        <dbReference type="Pfam" id="PF02018"/>
    </source>
</evidence>
<dbReference type="InterPro" id="IPR013783">
    <property type="entry name" value="Ig-like_fold"/>
</dbReference>
<proteinExistence type="predicted"/>
<dbReference type="Gene3D" id="2.60.40.10">
    <property type="entry name" value="Immunoglobulins"/>
    <property type="match status" value="2"/>
</dbReference>
<feature type="domain" description="CBM-cenC" evidence="2">
    <location>
        <begin position="540"/>
        <end position="661"/>
    </location>
</feature>
<accession>A0A7U9TIF1</accession>
<dbReference type="InterPro" id="IPR008979">
    <property type="entry name" value="Galactose-bd-like_sf"/>
</dbReference>
<dbReference type="InterPro" id="IPR032179">
    <property type="entry name" value="Cry22Aa_Ig-like"/>
</dbReference>
<dbReference type="Pfam" id="PF02018">
    <property type="entry name" value="CBM_4_9"/>
    <property type="match status" value="3"/>
</dbReference>
<dbReference type="AlphaFoldDB" id="A0A7U9TIF1"/>
<dbReference type="SUPFAM" id="SSF49785">
    <property type="entry name" value="Galactose-binding domain-like"/>
    <property type="match status" value="4"/>
</dbReference>
<feature type="domain" description="Pesticidal crystal protein Cry22Aa Ig-like" evidence="3">
    <location>
        <begin position="298"/>
        <end position="365"/>
    </location>
</feature>
<evidence type="ECO:0000313" key="4">
    <source>
        <dbReference type="EMBL" id="BCR35789.1"/>
    </source>
</evidence>
<name>A0A7U9TIF1_9MOLU</name>
<dbReference type="KEGG" id="manr:MPAN_006820"/>
<dbReference type="RefSeq" id="WP_176238624.1">
    <property type="nucleotide sequence ID" value="NZ_AP024412.1"/>
</dbReference>
<organism evidence="4 5">
    <name type="scientific">Mariniplasma anaerobium</name>
    <dbReference type="NCBI Taxonomy" id="2735436"/>
    <lineage>
        <taxon>Bacteria</taxon>
        <taxon>Bacillati</taxon>
        <taxon>Mycoplasmatota</taxon>
        <taxon>Mollicutes</taxon>
        <taxon>Acholeplasmatales</taxon>
        <taxon>Acholeplasmataceae</taxon>
        <taxon>Mariniplasma</taxon>
    </lineage>
</organism>
<dbReference type="InterPro" id="IPR003305">
    <property type="entry name" value="CenC_carb-bd"/>
</dbReference>
<dbReference type="EMBL" id="AP024412">
    <property type="protein sequence ID" value="BCR35789.1"/>
    <property type="molecule type" value="Genomic_DNA"/>
</dbReference>
<evidence type="ECO:0000259" key="3">
    <source>
        <dbReference type="Pfam" id="PF16403"/>
    </source>
</evidence>
<feature type="domain" description="CBM-cenC" evidence="2">
    <location>
        <begin position="123"/>
        <end position="259"/>
    </location>
</feature>
<dbReference type="PROSITE" id="PS51257">
    <property type="entry name" value="PROKAR_LIPOPROTEIN"/>
    <property type="match status" value="1"/>
</dbReference>
<reference evidence="4" key="1">
    <citation type="submission" date="2021-01" db="EMBL/GenBank/DDBJ databases">
        <title>Draft genome sequence of Acholeplasmataceae bacterium strain Mahy22.</title>
        <authorList>
            <person name="Watanabe M."/>
            <person name="Kojima H."/>
            <person name="Fukui M."/>
        </authorList>
    </citation>
    <scope>NUCLEOTIDE SEQUENCE</scope>
    <source>
        <strain evidence="4">Mahy22</strain>
    </source>
</reference>
<keyword evidence="5" id="KW-1185">Reference proteome</keyword>
<evidence type="ECO:0000313" key="5">
    <source>
        <dbReference type="Proteomes" id="UP000620133"/>
    </source>
</evidence>
<keyword evidence="1" id="KW-0378">Hydrolase</keyword>